<feature type="modified residue" description="N6-(pyridoxal phosphate)lysine" evidence="4">
    <location>
        <position position="185"/>
    </location>
</feature>
<evidence type="ECO:0000256" key="3">
    <source>
        <dbReference type="PIRSR" id="PIRSR000390-1"/>
    </source>
</evidence>
<dbReference type="SUPFAM" id="SSF53383">
    <property type="entry name" value="PLP-dependent transferases"/>
    <property type="match status" value="1"/>
</dbReference>
<dbReference type="Gene3D" id="3.40.640.10">
    <property type="entry name" value="Type I PLP-dependent aspartate aminotransferase-like (Major domain)"/>
    <property type="match status" value="1"/>
</dbReference>
<evidence type="ECO:0000313" key="6">
    <source>
        <dbReference type="EMBL" id="RCK40976.1"/>
    </source>
</evidence>
<dbReference type="EMBL" id="JPWI01000026">
    <property type="protein sequence ID" value="RCK40976.1"/>
    <property type="molecule type" value="Genomic_DNA"/>
</dbReference>
<dbReference type="AlphaFoldDB" id="A0A367WHP7"/>
<dbReference type="InterPro" id="IPR015424">
    <property type="entry name" value="PyrdxlP-dep_Trfase"/>
</dbReference>
<sequence length="366" mass="40634">MTENNVYVTRPFISDPDLISQKIAEVLKSGQLTNNGPKVVEFENALASKLDVEHLSVFTNGTLALMIALKALDLTGEVITTPFTFAATVHALQWLGLTPVFCDIDPESMCIDPTKIEQLITPRTSAILGVHVFGFPCDVEAIENIAERHGVKVVYDGAHSLLTQFKGRSLSHYGDITMHSFHATKLLNSLEGGALIFKSAEMKEKSFLLNNFGIRGEENIFLPGLNAKMNEVQALVGIENLKQLHSEIEKRDIVYRKYSELLGNVDGIRIPQQPACSSHSYQYFPIIVADGRRDVIHSALKEAGIHARKYFYPLLSNIETYSNLPSARRELLKVANDISDSVLCLPYFGELDEETVVKICNVIKNA</sequence>
<dbReference type="GO" id="GO:0008483">
    <property type="term" value="F:transaminase activity"/>
    <property type="evidence" value="ECO:0007669"/>
    <property type="project" value="TreeGrafter"/>
</dbReference>
<dbReference type="RefSeq" id="WP_114100180.1">
    <property type="nucleotide sequence ID" value="NZ_JPWI01000026.1"/>
</dbReference>
<comment type="caution">
    <text evidence="6">The sequence shown here is derived from an EMBL/GenBank/DDBJ whole genome shotgun (WGS) entry which is preliminary data.</text>
</comment>
<dbReference type="InterPro" id="IPR000653">
    <property type="entry name" value="DegT/StrS_aminotransferase"/>
</dbReference>
<dbReference type="Pfam" id="PF01041">
    <property type="entry name" value="DegT_DnrJ_EryC1"/>
    <property type="match status" value="1"/>
</dbReference>
<evidence type="ECO:0000256" key="2">
    <source>
        <dbReference type="ARBA" id="ARBA00037999"/>
    </source>
</evidence>
<dbReference type="GO" id="GO:0000271">
    <property type="term" value="P:polysaccharide biosynthetic process"/>
    <property type="evidence" value="ECO:0007669"/>
    <property type="project" value="TreeGrafter"/>
</dbReference>
<dbReference type="OrthoDB" id="9768668at2"/>
<dbReference type="GO" id="GO:0030170">
    <property type="term" value="F:pyridoxal phosphate binding"/>
    <property type="evidence" value="ECO:0007669"/>
    <property type="project" value="TreeGrafter"/>
</dbReference>
<dbReference type="PANTHER" id="PTHR30244">
    <property type="entry name" value="TRANSAMINASE"/>
    <property type="match status" value="1"/>
</dbReference>
<dbReference type="Proteomes" id="UP000252255">
    <property type="component" value="Unassembled WGS sequence"/>
</dbReference>
<organism evidence="6 7">
    <name type="scientific">Thalassospira profundimaris</name>
    <dbReference type="NCBI Taxonomy" id="502049"/>
    <lineage>
        <taxon>Bacteria</taxon>
        <taxon>Pseudomonadati</taxon>
        <taxon>Pseudomonadota</taxon>
        <taxon>Alphaproteobacteria</taxon>
        <taxon>Rhodospirillales</taxon>
        <taxon>Thalassospiraceae</taxon>
        <taxon>Thalassospira</taxon>
    </lineage>
</organism>
<reference evidence="6 7" key="1">
    <citation type="submission" date="2014-07" db="EMBL/GenBank/DDBJ databases">
        <title>Draft genome sequence of Thalassospira profundimaris PR54-5.</title>
        <authorList>
            <person name="Lai Q."/>
            <person name="Shao Z."/>
        </authorList>
    </citation>
    <scope>NUCLEOTIDE SEQUENCE [LARGE SCALE GENOMIC DNA]</scope>
    <source>
        <strain evidence="6 7">PR54-5</strain>
    </source>
</reference>
<evidence type="ECO:0000313" key="7">
    <source>
        <dbReference type="Proteomes" id="UP000252255"/>
    </source>
</evidence>
<name>A0A367WHP7_9PROT</name>
<accession>A0A367WHP7</accession>
<evidence type="ECO:0000256" key="4">
    <source>
        <dbReference type="PIRSR" id="PIRSR000390-2"/>
    </source>
</evidence>
<evidence type="ECO:0000256" key="1">
    <source>
        <dbReference type="ARBA" id="ARBA00022898"/>
    </source>
</evidence>
<evidence type="ECO:0000256" key="5">
    <source>
        <dbReference type="RuleBase" id="RU004508"/>
    </source>
</evidence>
<proteinExistence type="inferred from homology"/>
<dbReference type="CDD" id="cd00616">
    <property type="entry name" value="AHBA_syn"/>
    <property type="match status" value="1"/>
</dbReference>
<feature type="active site" description="Proton acceptor" evidence="3">
    <location>
        <position position="185"/>
    </location>
</feature>
<dbReference type="Gene3D" id="3.90.1150.10">
    <property type="entry name" value="Aspartate Aminotransferase, domain 1"/>
    <property type="match status" value="1"/>
</dbReference>
<dbReference type="PIRSF" id="PIRSF000390">
    <property type="entry name" value="PLP_StrS"/>
    <property type="match status" value="1"/>
</dbReference>
<dbReference type="InterPro" id="IPR015421">
    <property type="entry name" value="PyrdxlP-dep_Trfase_major"/>
</dbReference>
<dbReference type="PANTHER" id="PTHR30244:SF9">
    <property type="entry name" value="PROTEIN RV3402C"/>
    <property type="match status" value="1"/>
</dbReference>
<keyword evidence="1 4" id="KW-0663">Pyridoxal phosphate</keyword>
<evidence type="ECO:0008006" key="8">
    <source>
        <dbReference type="Google" id="ProtNLM"/>
    </source>
</evidence>
<gene>
    <name evidence="6" type="ORF">TH30_22415</name>
</gene>
<dbReference type="InterPro" id="IPR015422">
    <property type="entry name" value="PyrdxlP-dep_Trfase_small"/>
</dbReference>
<protein>
    <recommendedName>
        <fullName evidence="8">Aminotransferase</fullName>
    </recommendedName>
</protein>
<comment type="similarity">
    <text evidence="2 5">Belongs to the DegT/DnrJ/EryC1 family.</text>
</comment>